<dbReference type="InParanoid" id="H0EP90"/>
<dbReference type="AlphaFoldDB" id="H0EP90"/>
<reference evidence="1 2" key="1">
    <citation type="journal article" date="2012" name="Eukaryot. Cell">
        <title>Genome sequence of the fungus Glarea lozoyensis: the first genome sequence of a species from the Helotiaceae family.</title>
        <authorList>
            <person name="Youssar L."/>
            <person name="Gruening B.A."/>
            <person name="Erxleben A."/>
            <person name="Guenther S."/>
            <person name="Huettel W."/>
        </authorList>
    </citation>
    <scope>NUCLEOTIDE SEQUENCE [LARGE SCALE GENOMIC DNA]</scope>
    <source>
        <strain evidence="2">ATCC 74030 / MF5533</strain>
    </source>
</reference>
<organism evidence="1 2">
    <name type="scientific">Glarea lozoyensis (strain ATCC 74030 / MF5533)</name>
    <dbReference type="NCBI Taxonomy" id="1104152"/>
    <lineage>
        <taxon>Eukaryota</taxon>
        <taxon>Fungi</taxon>
        <taxon>Dikarya</taxon>
        <taxon>Ascomycota</taxon>
        <taxon>Pezizomycotina</taxon>
        <taxon>Leotiomycetes</taxon>
        <taxon>Helotiales</taxon>
        <taxon>Helotiaceae</taxon>
        <taxon>Glarea</taxon>
    </lineage>
</organism>
<evidence type="ECO:0000313" key="1">
    <source>
        <dbReference type="EMBL" id="EHK99590.1"/>
    </source>
</evidence>
<name>H0EP90_GLAL7</name>
<gene>
    <name evidence="1" type="ORF">M7I_4461</name>
</gene>
<comment type="caution">
    <text evidence="1">The sequence shown here is derived from an EMBL/GenBank/DDBJ whole genome shotgun (WGS) entry which is preliminary data.</text>
</comment>
<dbReference type="HOGENOM" id="CLU_2979270_0_0_1"/>
<protein>
    <submittedName>
        <fullName evidence="1">Uncharacterized protein</fullName>
    </submittedName>
</protein>
<evidence type="ECO:0000313" key="2">
    <source>
        <dbReference type="Proteomes" id="UP000005446"/>
    </source>
</evidence>
<keyword evidence="2" id="KW-1185">Reference proteome</keyword>
<dbReference type="Proteomes" id="UP000005446">
    <property type="component" value="Unassembled WGS sequence"/>
</dbReference>
<proteinExistence type="predicted"/>
<accession>H0EP90</accession>
<dbReference type="EMBL" id="AGUE01000110">
    <property type="protein sequence ID" value="EHK99590.1"/>
    <property type="molecule type" value="Genomic_DNA"/>
</dbReference>
<sequence>MAVSVVSPVSAAEFRAISGVAGVVWRTHFYFVGWMMRRWEREEERKGEGDGEERREKR</sequence>